<dbReference type="Proteomes" id="UP000799753">
    <property type="component" value="Unassembled WGS sequence"/>
</dbReference>
<gene>
    <name evidence="1" type="ORF">P280DRAFT_533657</name>
</gene>
<evidence type="ECO:0000313" key="1">
    <source>
        <dbReference type="EMBL" id="KAF2636537.1"/>
    </source>
</evidence>
<dbReference type="OrthoDB" id="3755880at2759"/>
<sequence length="230" mass="25746">MPDSSCIPSFMLLLPGYPPLTTIIPFPTLNKFLPLLHRYILPSSPSSAILPVGKLSYTGLKKALQWREAEAPISLKFGEMIKMHAALSFLGASPSSEAVKLLSHLIDSHFAHGLAQSQFEELWGMRSLPFTEPFLKTMVKKLALIADSVDRHTNRADFAQRVTKEDGYAENIGRCMAVLRWVCTVEDLEKRVENMRTELEKDGGKKVKGKKGKKLRTKGLRRVEIVSRLG</sequence>
<protein>
    <submittedName>
        <fullName evidence="1">Uncharacterized protein</fullName>
    </submittedName>
</protein>
<dbReference type="EMBL" id="MU006798">
    <property type="protein sequence ID" value="KAF2636537.1"/>
    <property type="molecule type" value="Genomic_DNA"/>
</dbReference>
<keyword evidence="2" id="KW-1185">Reference proteome</keyword>
<dbReference type="AlphaFoldDB" id="A0A6A6RMZ9"/>
<reference evidence="1" key="1">
    <citation type="journal article" date="2020" name="Stud. Mycol.">
        <title>101 Dothideomycetes genomes: a test case for predicting lifestyles and emergence of pathogens.</title>
        <authorList>
            <person name="Haridas S."/>
            <person name="Albert R."/>
            <person name="Binder M."/>
            <person name="Bloem J."/>
            <person name="Labutti K."/>
            <person name="Salamov A."/>
            <person name="Andreopoulos B."/>
            <person name="Baker S."/>
            <person name="Barry K."/>
            <person name="Bills G."/>
            <person name="Bluhm B."/>
            <person name="Cannon C."/>
            <person name="Castanera R."/>
            <person name="Culley D."/>
            <person name="Daum C."/>
            <person name="Ezra D."/>
            <person name="Gonzalez J."/>
            <person name="Henrissat B."/>
            <person name="Kuo A."/>
            <person name="Liang C."/>
            <person name="Lipzen A."/>
            <person name="Lutzoni F."/>
            <person name="Magnuson J."/>
            <person name="Mondo S."/>
            <person name="Nolan M."/>
            <person name="Ohm R."/>
            <person name="Pangilinan J."/>
            <person name="Park H.-J."/>
            <person name="Ramirez L."/>
            <person name="Alfaro M."/>
            <person name="Sun H."/>
            <person name="Tritt A."/>
            <person name="Yoshinaga Y."/>
            <person name="Zwiers L.-H."/>
            <person name="Turgeon B."/>
            <person name="Goodwin S."/>
            <person name="Spatafora J."/>
            <person name="Crous P."/>
            <person name="Grigoriev I."/>
        </authorList>
    </citation>
    <scope>NUCLEOTIDE SEQUENCE</scope>
    <source>
        <strain evidence="1">CBS 473.64</strain>
    </source>
</reference>
<name>A0A6A6RMZ9_9PLEO</name>
<accession>A0A6A6RMZ9</accession>
<organism evidence="1 2">
    <name type="scientific">Massarina eburnea CBS 473.64</name>
    <dbReference type="NCBI Taxonomy" id="1395130"/>
    <lineage>
        <taxon>Eukaryota</taxon>
        <taxon>Fungi</taxon>
        <taxon>Dikarya</taxon>
        <taxon>Ascomycota</taxon>
        <taxon>Pezizomycotina</taxon>
        <taxon>Dothideomycetes</taxon>
        <taxon>Pleosporomycetidae</taxon>
        <taxon>Pleosporales</taxon>
        <taxon>Massarineae</taxon>
        <taxon>Massarinaceae</taxon>
        <taxon>Massarina</taxon>
    </lineage>
</organism>
<proteinExistence type="predicted"/>
<evidence type="ECO:0000313" key="2">
    <source>
        <dbReference type="Proteomes" id="UP000799753"/>
    </source>
</evidence>